<evidence type="ECO:0000313" key="3">
    <source>
        <dbReference type="Proteomes" id="UP000324222"/>
    </source>
</evidence>
<proteinExistence type="predicted"/>
<reference evidence="2 3" key="1">
    <citation type="submission" date="2019-05" db="EMBL/GenBank/DDBJ databases">
        <title>Another draft genome of Portunus trituberculatus and its Hox gene families provides insights of decapod evolution.</title>
        <authorList>
            <person name="Jeong J.-H."/>
            <person name="Song I."/>
            <person name="Kim S."/>
            <person name="Choi T."/>
            <person name="Kim D."/>
            <person name="Ryu S."/>
            <person name="Kim W."/>
        </authorList>
    </citation>
    <scope>NUCLEOTIDE SEQUENCE [LARGE SCALE GENOMIC DNA]</scope>
    <source>
        <tissue evidence="2">Muscle</tissue>
    </source>
</reference>
<feature type="region of interest" description="Disordered" evidence="1">
    <location>
        <begin position="254"/>
        <end position="294"/>
    </location>
</feature>
<dbReference type="Proteomes" id="UP000324222">
    <property type="component" value="Unassembled WGS sequence"/>
</dbReference>
<name>A0A5B7HF43_PORTR</name>
<organism evidence="2 3">
    <name type="scientific">Portunus trituberculatus</name>
    <name type="common">Swimming crab</name>
    <name type="synonym">Neptunus trituberculatus</name>
    <dbReference type="NCBI Taxonomy" id="210409"/>
    <lineage>
        <taxon>Eukaryota</taxon>
        <taxon>Metazoa</taxon>
        <taxon>Ecdysozoa</taxon>
        <taxon>Arthropoda</taxon>
        <taxon>Crustacea</taxon>
        <taxon>Multicrustacea</taxon>
        <taxon>Malacostraca</taxon>
        <taxon>Eumalacostraca</taxon>
        <taxon>Eucarida</taxon>
        <taxon>Decapoda</taxon>
        <taxon>Pleocyemata</taxon>
        <taxon>Brachyura</taxon>
        <taxon>Eubrachyura</taxon>
        <taxon>Portunoidea</taxon>
        <taxon>Portunidae</taxon>
        <taxon>Portuninae</taxon>
        <taxon>Portunus</taxon>
    </lineage>
</organism>
<evidence type="ECO:0008006" key="4">
    <source>
        <dbReference type="Google" id="ProtNLM"/>
    </source>
</evidence>
<evidence type="ECO:0000256" key="1">
    <source>
        <dbReference type="SAM" id="MobiDB-lite"/>
    </source>
</evidence>
<protein>
    <recommendedName>
        <fullName evidence="4">Retrotransposon gag domain-containing protein</fullName>
    </recommendedName>
</protein>
<sequence>MAGRRPRLPAHTPRFSRRYPQAPTALEQAHQLLLAQTKAITALQRQVAARPIHHSSAPRSSAPEKCDVGTSTASFRSWRRSVEYWLALNGFTPAGTVLHIRLLCSLNLQRSLDARYSMQQWEALFIQEALDAVGRNALQATNQAADWCKFFSAVQGPSESICEYFTQSTQLAADCEFQCLQCECSLSEYMLLRKLVCGLHNVVLKEEVFREYESFSDVDSLRKFCIAFKAAKKDARHDAGREQELWAGKCASGSRGDVAARRASRRAPSRCWNPPPARSAAPSRPPTTANEALW</sequence>
<accession>A0A5B7HF43</accession>
<feature type="region of interest" description="Disordered" evidence="1">
    <location>
        <begin position="1"/>
        <end position="20"/>
    </location>
</feature>
<comment type="caution">
    <text evidence="2">The sequence shown here is derived from an EMBL/GenBank/DDBJ whole genome shotgun (WGS) entry which is preliminary data.</text>
</comment>
<dbReference type="EMBL" id="VSRR010028322">
    <property type="protein sequence ID" value="MPC68753.1"/>
    <property type="molecule type" value="Genomic_DNA"/>
</dbReference>
<dbReference type="AlphaFoldDB" id="A0A5B7HF43"/>
<keyword evidence="3" id="KW-1185">Reference proteome</keyword>
<feature type="compositionally biased region" description="Low complexity" evidence="1">
    <location>
        <begin position="278"/>
        <end position="294"/>
    </location>
</feature>
<dbReference type="OrthoDB" id="2286242at2759"/>
<evidence type="ECO:0000313" key="2">
    <source>
        <dbReference type="EMBL" id="MPC68753.1"/>
    </source>
</evidence>
<gene>
    <name evidence="2" type="ORF">E2C01_062962</name>
</gene>